<dbReference type="RefSeq" id="WP_161257060.1">
    <property type="nucleotide sequence ID" value="NZ_WXEY01000005.1"/>
</dbReference>
<gene>
    <name evidence="2" type="ORF">GTO91_07270</name>
</gene>
<evidence type="ECO:0008006" key="4">
    <source>
        <dbReference type="Google" id="ProtNLM"/>
    </source>
</evidence>
<accession>A0A845L3B2</accession>
<keyword evidence="3" id="KW-1185">Reference proteome</keyword>
<feature type="transmembrane region" description="Helical" evidence="1">
    <location>
        <begin position="6"/>
        <end position="30"/>
    </location>
</feature>
<comment type="caution">
    <text evidence="2">The sequence shown here is derived from an EMBL/GenBank/DDBJ whole genome shotgun (WGS) entry which is preliminary data.</text>
</comment>
<dbReference type="Proteomes" id="UP000463470">
    <property type="component" value="Unassembled WGS sequence"/>
</dbReference>
<protein>
    <recommendedName>
        <fullName evidence="4">Glycosyltransferase</fullName>
    </recommendedName>
</protein>
<dbReference type="AlphaFoldDB" id="A0A845L3B2"/>
<organism evidence="2 3">
    <name type="scientific">Heliomicrobium undosum</name>
    <dbReference type="NCBI Taxonomy" id="121734"/>
    <lineage>
        <taxon>Bacteria</taxon>
        <taxon>Bacillati</taxon>
        <taxon>Bacillota</taxon>
        <taxon>Clostridia</taxon>
        <taxon>Eubacteriales</taxon>
        <taxon>Heliobacteriaceae</taxon>
        <taxon>Heliomicrobium</taxon>
    </lineage>
</organism>
<sequence>MGQLLLAFHLSVGFLLIALTFLLACLLRIVNCIGGTPRKPRLVWGPTPIISIKYMSQAMRNAEYQSDTIVYDVYKINSVEDFDLHLDDFTPKILPQSARRIWKRLLGDYFVFLYALLKYDIFFYFFDGGFLTRTPYRCLELQFLRIARKKSIVMPYGSDSFVYSRIRNLELRHALLRCYPNLAKMEHKISRQIDYFCRNADFVMGCMVHVECLPRWDMLPVLYYPIDTDKWSSNRKKNQADGVNGEVIVAHTPNHKGFKGTEILIQACKELVSEGLNVRLMLIENRPNKEVRLLLEQCDILAEQFVVGYALSAVEGMALGLPVLSNIEIDVIHQLFRKHSYLDECPIVSVNYYTFKEKLRELVISPGLREELGRQGRAYVEKHHSFGSNIKMWNEVIEKVWYDKDIDLMTYYDKSRSAIQPVKYLSKDD</sequence>
<reference evidence="2 3" key="1">
    <citation type="submission" date="2020-01" db="EMBL/GenBank/DDBJ databases">
        <title>Whole-genome sequence of Heliobacterium undosum DSM 13378.</title>
        <authorList>
            <person name="Kyndt J.A."/>
            <person name="Meyer T.E."/>
        </authorList>
    </citation>
    <scope>NUCLEOTIDE SEQUENCE [LARGE SCALE GENOMIC DNA]</scope>
    <source>
        <strain evidence="2 3">DSM 13378</strain>
    </source>
</reference>
<keyword evidence="1" id="KW-0472">Membrane</keyword>
<evidence type="ECO:0000256" key="1">
    <source>
        <dbReference type="SAM" id="Phobius"/>
    </source>
</evidence>
<dbReference type="OrthoDB" id="9809622at2"/>
<keyword evidence="1" id="KW-1133">Transmembrane helix</keyword>
<evidence type="ECO:0000313" key="3">
    <source>
        <dbReference type="Proteomes" id="UP000463470"/>
    </source>
</evidence>
<dbReference type="Gene3D" id="3.40.50.2000">
    <property type="entry name" value="Glycogen Phosphorylase B"/>
    <property type="match status" value="1"/>
</dbReference>
<feature type="transmembrane region" description="Helical" evidence="1">
    <location>
        <begin position="106"/>
        <end position="126"/>
    </location>
</feature>
<proteinExistence type="predicted"/>
<keyword evidence="1" id="KW-0812">Transmembrane</keyword>
<dbReference type="SUPFAM" id="SSF53756">
    <property type="entry name" value="UDP-Glycosyltransferase/glycogen phosphorylase"/>
    <property type="match status" value="1"/>
</dbReference>
<dbReference type="EMBL" id="WXEY01000005">
    <property type="protein sequence ID" value="MZP29505.1"/>
    <property type="molecule type" value="Genomic_DNA"/>
</dbReference>
<evidence type="ECO:0000313" key="2">
    <source>
        <dbReference type="EMBL" id="MZP29505.1"/>
    </source>
</evidence>
<name>A0A845L3B2_9FIRM</name>